<evidence type="ECO:0000313" key="2">
    <source>
        <dbReference type="Proteomes" id="UP000219215"/>
    </source>
</evidence>
<dbReference type="Proteomes" id="UP000219215">
    <property type="component" value="Chromosome DPRO"/>
</dbReference>
<dbReference type="AlphaFoldDB" id="A0A2C8FAK4"/>
<organism evidence="1 2">
    <name type="scientific">Pseudodesulfovibrio profundus</name>
    <dbReference type="NCBI Taxonomy" id="57320"/>
    <lineage>
        <taxon>Bacteria</taxon>
        <taxon>Pseudomonadati</taxon>
        <taxon>Thermodesulfobacteriota</taxon>
        <taxon>Desulfovibrionia</taxon>
        <taxon>Desulfovibrionales</taxon>
        <taxon>Desulfovibrionaceae</taxon>
    </lineage>
</organism>
<dbReference type="KEGG" id="pprf:DPRO_2898"/>
<name>A0A2C8FAK4_9BACT</name>
<proteinExistence type="predicted"/>
<dbReference type="EMBL" id="LT907975">
    <property type="protein sequence ID" value="SOB59808.1"/>
    <property type="molecule type" value="Genomic_DNA"/>
</dbReference>
<sequence>MISLFVADFLPLPEQNDTSLAMSYLQDFKAACSRTRKMDLGDFALSEEHMAIDQTILNAVEETGHIPFAQRAENAFNVNFGMFHMLAKKFHIPGATMTIGNVAVNGEMRLPVQHGDFRKMVADQTGEDNLGRYHIWTTLPGGWILDHAVLSGLHGDGIVTVNDMIPAERFIYGDADALPHGLTYHPMVVGVEFFVASGTIDQEAMEYLMGERFPKQYS</sequence>
<reference evidence="2" key="1">
    <citation type="submission" date="2017-09" db="EMBL/GenBank/DDBJ databases">
        <authorList>
            <person name="Regsiter A."/>
            <person name="William W."/>
        </authorList>
    </citation>
    <scope>NUCLEOTIDE SEQUENCE [LARGE SCALE GENOMIC DNA]</scope>
    <source>
        <strain evidence="2">500-1</strain>
    </source>
</reference>
<protein>
    <submittedName>
        <fullName evidence="1">Uncharacterized protein</fullName>
    </submittedName>
</protein>
<evidence type="ECO:0000313" key="1">
    <source>
        <dbReference type="EMBL" id="SOB59808.1"/>
    </source>
</evidence>
<keyword evidence="2" id="KW-1185">Reference proteome</keyword>
<gene>
    <name evidence="1" type="ORF">DPRO_2898</name>
</gene>
<accession>A0A2C8FAK4</accession>